<dbReference type="GO" id="GO:0005886">
    <property type="term" value="C:plasma membrane"/>
    <property type="evidence" value="ECO:0007669"/>
    <property type="project" value="UniProtKB-SubCell"/>
</dbReference>
<comment type="caution">
    <text evidence="7">The sequence shown here is derived from an EMBL/GenBank/DDBJ whole genome shotgun (WGS) entry which is preliminary data.</text>
</comment>
<dbReference type="CDD" id="cd07984">
    <property type="entry name" value="LPLAT_LABLAT-like"/>
    <property type="match status" value="1"/>
</dbReference>
<keyword evidence="5" id="KW-0472">Membrane</keyword>
<evidence type="ECO:0000256" key="2">
    <source>
        <dbReference type="ARBA" id="ARBA00022475"/>
    </source>
</evidence>
<evidence type="ECO:0000256" key="4">
    <source>
        <dbReference type="ARBA" id="ARBA00022679"/>
    </source>
</evidence>
<dbReference type="PIRSF" id="PIRSF026649">
    <property type="entry name" value="MsbB"/>
    <property type="match status" value="1"/>
</dbReference>
<keyword evidence="6 7" id="KW-0012">Acyltransferase</keyword>
<dbReference type="InterPro" id="IPR004960">
    <property type="entry name" value="LipA_acyltrans"/>
</dbReference>
<keyword evidence="8" id="KW-1185">Reference proteome</keyword>
<dbReference type="PANTHER" id="PTHR30606:SF10">
    <property type="entry name" value="PHOSPHATIDYLINOSITOL MANNOSIDE ACYLTRANSFERASE"/>
    <property type="match status" value="1"/>
</dbReference>
<dbReference type="EMBL" id="VYXP01000005">
    <property type="protein sequence ID" value="KAA9131330.1"/>
    <property type="molecule type" value="Genomic_DNA"/>
</dbReference>
<reference evidence="7 8" key="1">
    <citation type="submission" date="2019-09" db="EMBL/GenBank/DDBJ databases">
        <title>Wenzhouxiangella sp. Genome sequencing and assembly.</title>
        <authorList>
            <person name="Zhang R."/>
        </authorList>
    </citation>
    <scope>NUCLEOTIDE SEQUENCE [LARGE SCALE GENOMIC DNA]</scope>
    <source>
        <strain evidence="7 8">W260</strain>
    </source>
</reference>
<dbReference type="AlphaFoldDB" id="A0A5N0T8R0"/>
<evidence type="ECO:0000256" key="1">
    <source>
        <dbReference type="ARBA" id="ARBA00004533"/>
    </source>
</evidence>
<dbReference type="Pfam" id="PF03279">
    <property type="entry name" value="Lip_A_acyltrans"/>
    <property type="match status" value="1"/>
</dbReference>
<keyword evidence="3" id="KW-0997">Cell inner membrane</keyword>
<evidence type="ECO:0000256" key="5">
    <source>
        <dbReference type="ARBA" id="ARBA00023136"/>
    </source>
</evidence>
<dbReference type="PANTHER" id="PTHR30606">
    <property type="entry name" value="LIPID A BIOSYNTHESIS LAUROYL ACYLTRANSFERASE"/>
    <property type="match status" value="1"/>
</dbReference>
<keyword evidence="2" id="KW-1003">Cell membrane</keyword>
<sequence>MKALTLKTMAFVFSLLPAAWLSTLAWPLGALVWRVSKRLRKVSLKNLSLCYPDMAEAECEALARQSLHHYANNGLETGLAWYSSRRRFDSRFLPVVGEDSYRQALAPGKGVVLLAPHHGAWEMLGLMLSDVLAATLYKPSEDDAVNRLLVERRGRFGANLVPAGRQGLKALVRGLADGRAVAILPDQEPRAGDGRFAPFFGVPALTGVLAPRLLGRTGARALFAVCLRAPGGRYQTHFLAPHPDIYSDDLDRAVAAVNEGVERCIALAPAQYLWAYKRFRARPEGETRFY</sequence>
<evidence type="ECO:0000256" key="6">
    <source>
        <dbReference type="ARBA" id="ARBA00023315"/>
    </source>
</evidence>
<protein>
    <submittedName>
        <fullName evidence="7">Lysophospholipid acyltransferase family protein</fullName>
    </submittedName>
</protein>
<accession>A0A5N0T8R0</accession>
<proteinExistence type="predicted"/>
<comment type="subcellular location">
    <subcellularLocation>
        <location evidence="1">Cell inner membrane</location>
    </subcellularLocation>
</comment>
<evidence type="ECO:0000313" key="8">
    <source>
        <dbReference type="Proteomes" id="UP000325372"/>
    </source>
</evidence>
<gene>
    <name evidence="7" type="ORF">F3N42_08385</name>
</gene>
<keyword evidence="4 7" id="KW-0808">Transferase</keyword>
<organism evidence="7 8">
    <name type="scientific">Marinihelvus fidelis</name>
    <dbReference type="NCBI Taxonomy" id="2613842"/>
    <lineage>
        <taxon>Bacteria</taxon>
        <taxon>Pseudomonadati</taxon>
        <taxon>Pseudomonadota</taxon>
        <taxon>Gammaproteobacteria</taxon>
        <taxon>Chromatiales</taxon>
        <taxon>Wenzhouxiangellaceae</taxon>
        <taxon>Marinihelvus</taxon>
    </lineage>
</organism>
<name>A0A5N0T8R0_9GAMM</name>
<dbReference type="RefSeq" id="WP_150863980.1">
    <property type="nucleotide sequence ID" value="NZ_VYXP01000005.1"/>
</dbReference>
<evidence type="ECO:0000313" key="7">
    <source>
        <dbReference type="EMBL" id="KAA9131330.1"/>
    </source>
</evidence>
<evidence type="ECO:0000256" key="3">
    <source>
        <dbReference type="ARBA" id="ARBA00022519"/>
    </source>
</evidence>
<dbReference type="GO" id="GO:0009247">
    <property type="term" value="P:glycolipid biosynthetic process"/>
    <property type="evidence" value="ECO:0007669"/>
    <property type="project" value="UniProtKB-ARBA"/>
</dbReference>
<dbReference type="Proteomes" id="UP000325372">
    <property type="component" value="Unassembled WGS sequence"/>
</dbReference>
<dbReference type="GO" id="GO:0016746">
    <property type="term" value="F:acyltransferase activity"/>
    <property type="evidence" value="ECO:0007669"/>
    <property type="project" value="UniProtKB-KW"/>
</dbReference>